<dbReference type="Pfam" id="PF02025">
    <property type="entry name" value="IL5"/>
    <property type="match status" value="1"/>
</dbReference>
<dbReference type="GO" id="GO:0005615">
    <property type="term" value="C:extracellular space"/>
    <property type="evidence" value="ECO:0007669"/>
    <property type="project" value="UniProtKB-KW"/>
</dbReference>
<dbReference type="Ensembl" id="ENSAMET00000036877.1">
    <property type="protein sequence ID" value="ENSAMEP00000021382.1"/>
    <property type="gene ID" value="ENSAMEG00000017706.2"/>
</dbReference>
<dbReference type="GO" id="GO:0006955">
    <property type="term" value="P:immune response"/>
    <property type="evidence" value="ECO:0007669"/>
    <property type="project" value="InterPro"/>
</dbReference>
<dbReference type="PANTHER" id="PTHR48491">
    <property type="entry name" value="INTERLEUKIN-5"/>
    <property type="match status" value="1"/>
</dbReference>
<dbReference type="AlphaFoldDB" id="A0A7N5J823"/>
<gene>
    <name evidence="15" type="primary">IL5</name>
</gene>
<dbReference type="PRINTS" id="PR00432">
    <property type="entry name" value="INTERLEUKIN5"/>
</dbReference>
<dbReference type="GO" id="GO:0008083">
    <property type="term" value="F:growth factor activity"/>
    <property type="evidence" value="ECO:0007669"/>
    <property type="project" value="UniProtKB-KW"/>
</dbReference>
<keyword evidence="6" id="KW-0732">Signal</keyword>
<name>A0A7N5J823_AILME</name>
<feature type="region of interest" description="Disordered" evidence="14">
    <location>
        <begin position="1"/>
        <end position="29"/>
    </location>
</feature>
<evidence type="ECO:0000256" key="7">
    <source>
        <dbReference type="ARBA" id="ARBA00023030"/>
    </source>
</evidence>
<evidence type="ECO:0000256" key="11">
    <source>
        <dbReference type="ARBA" id="ARBA00033290"/>
    </source>
</evidence>
<reference evidence="15 16" key="1">
    <citation type="journal article" date="2010" name="Nature">
        <title>The sequence and de novo assembly of the giant panda genome.</title>
        <authorList>
            <person name="Li R."/>
            <person name="Fan W."/>
            <person name="Tian G."/>
            <person name="Zhu H."/>
            <person name="He L."/>
            <person name="Cai J."/>
            <person name="Huang Q."/>
            <person name="Cai Q."/>
            <person name="Li B."/>
            <person name="Bai Y."/>
            <person name="Zhang Z."/>
            <person name="Zhang Y."/>
            <person name="Wang W."/>
            <person name="Li J."/>
            <person name="Wei F."/>
            <person name="Li H."/>
            <person name="Jian M."/>
            <person name="Li J."/>
            <person name="Zhang Z."/>
            <person name="Nielsen R."/>
            <person name="Li D."/>
            <person name="Gu W."/>
            <person name="Yang Z."/>
            <person name="Xuan Z."/>
            <person name="Ryder O.A."/>
            <person name="Leung F.C."/>
            <person name="Zhou Y."/>
            <person name="Cao J."/>
            <person name="Sun X."/>
            <person name="Fu Y."/>
            <person name="Fang X."/>
            <person name="Guo X."/>
            <person name="Wang B."/>
            <person name="Hou R."/>
            <person name="Shen F."/>
            <person name="Mu B."/>
            <person name="Ni P."/>
            <person name="Lin R."/>
            <person name="Qian W."/>
            <person name="Wang G."/>
            <person name="Yu C."/>
            <person name="Nie W."/>
            <person name="Wang J."/>
            <person name="Wu Z."/>
            <person name="Liang H."/>
            <person name="Min J."/>
            <person name="Wu Q."/>
            <person name="Cheng S."/>
            <person name="Ruan J."/>
            <person name="Wang M."/>
            <person name="Shi Z."/>
            <person name="Wen M."/>
            <person name="Liu B."/>
            <person name="Ren X."/>
            <person name="Zheng H."/>
            <person name="Dong D."/>
            <person name="Cook K."/>
            <person name="Shan G."/>
            <person name="Zhang H."/>
            <person name="Kosiol C."/>
            <person name="Xie X."/>
            <person name="Lu Z."/>
            <person name="Zheng H."/>
            <person name="Li Y."/>
            <person name="Steiner C.C."/>
            <person name="Lam T.T."/>
            <person name="Lin S."/>
            <person name="Zhang Q."/>
            <person name="Li G."/>
            <person name="Tian J."/>
            <person name="Gong T."/>
            <person name="Liu H."/>
            <person name="Zhang D."/>
            <person name="Fang L."/>
            <person name="Ye C."/>
            <person name="Zhang J."/>
            <person name="Hu W."/>
            <person name="Xu A."/>
            <person name="Ren Y."/>
            <person name="Zhang G."/>
            <person name="Bruford M.W."/>
            <person name="Li Q."/>
            <person name="Ma L."/>
            <person name="Guo Y."/>
            <person name="An N."/>
            <person name="Hu Y."/>
            <person name="Zheng Y."/>
            <person name="Shi Y."/>
            <person name="Li Z."/>
            <person name="Liu Q."/>
            <person name="Chen Y."/>
            <person name="Zhao J."/>
            <person name="Qu N."/>
            <person name="Zhao S."/>
            <person name="Tian F."/>
            <person name="Wang X."/>
            <person name="Wang H."/>
            <person name="Xu L."/>
            <person name="Liu X."/>
            <person name="Vinar T."/>
            <person name="Wang Y."/>
            <person name="Lam T.W."/>
            <person name="Yiu S.M."/>
            <person name="Liu S."/>
            <person name="Zhang H."/>
            <person name="Li D."/>
            <person name="Huang Y."/>
            <person name="Wang X."/>
            <person name="Yang G."/>
            <person name="Jiang Z."/>
            <person name="Wang J."/>
            <person name="Qin N."/>
            <person name="Li L."/>
            <person name="Li J."/>
            <person name="Bolund L."/>
            <person name="Kristiansen K."/>
            <person name="Wong G.K."/>
            <person name="Olson M."/>
            <person name="Zhang X."/>
            <person name="Li S."/>
            <person name="Yang H."/>
            <person name="Wang J."/>
            <person name="Wang J."/>
        </authorList>
    </citation>
    <scope>NUCLEOTIDE SEQUENCE [LARGE SCALE GENOMIC DNA]</scope>
</reference>
<evidence type="ECO:0000256" key="5">
    <source>
        <dbReference type="ARBA" id="ARBA00022525"/>
    </source>
</evidence>
<evidence type="ECO:0000256" key="3">
    <source>
        <dbReference type="ARBA" id="ARBA00019463"/>
    </source>
</evidence>
<dbReference type="GO" id="GO:0005125">
    <property type="term" value="F:cytokine activity"/>
    <property type="evidence" value="ECO:0007669"/>
    <property type="project" value="UniProtKB-KW"/>
</dbReference>
<comment type="similarity">
    <text evidence="2">Belongs to the IL-5 family.</text>
</comment>
<dbReference type="InterPro" id="IPR009079">
    <property type="entry name" value="4_helix_cytokine-like_core"/>
</dbReference>
<dbReference type="GO" id="GO:0005137">
    <property type="term" value="F:interleukin-5 receptor binding"/>
    <property type="evidence" value="ECO:0007669"/>
    <property type="project" value="InterPro"/>
</dbReference>
<reference evidence="15" key="3">
    <citation type="submission" date="2025-09" db="UniProtKB">
        <authorList>
            <consortium name="Ensembl"/>
        </authorList>
    </citation>
    <scope>IDENTIFICATION</scope>
</reference>
<comment type="subunit">
    <text evidence="12">Homodimer; disulfide-linked. Interacts with IL5RA. Interacts with CSF2RB.</text>
</comment>
<evidence type="ECO:0000256" key="1">
    <source>
        <dbReference type="ARBA" id="ARBA00004613"/>
    </source>
</evidence>
<keyword evidence="8" id="KW-1015">Disulfide bond</keyword>
<proteinExistence type="inferred from homology"/>
<dbReference type="InterPro" id="IPR000186">
    <property type="entry name" value="IL-5"/>
</dbReference>
<keyword evidence="7" id="KW-0339">Growth factor</keyword>
<evidence type="ECO:0000256" key="6">
    <source>
        <dbReference type="ARBA" id="ARBA00022729"/>
    </source>
</evidence>
<feature type="region of interest" description="Disordered" evidence="14">
    <location>
        <begin position="44"/>
        <end position="72"/>
    </location>
</feature>
<sequence length="205" mass="22743">SPGPPRLSSDAGAGRAREAPSWEAPGRSEGSWLELFLPHRLPARLTSESGGGSQARAAGGRHETQTQGPRHTLHSQIPAAAAPRVTWVATASVHLRRRPGACREVGGSRCVRSSGFREQNLMIPTPEHKNHQLCIEEVFQGIDILKNQTAQGEAVDKLFRNLSLIKQRIDHQKKKCAGERWRVKKFLDYLQEFLGVINTEWTTES</sequence>
<dbReference type="InParanoid" id="A0A7N5J823"/>
<protein>
    <recommendedName>
        <fullName evidence="3">Interleukin-5</fullName>
    </recommendedName>
    <alternativeName>
        <fullName evidence="11">Eosinophil differentiation factor</fullName>
    </alternativeName>
    <alternativeName>
        <fullName evidence="10">T-cell replacing factor</fullName>
    </alternativeName>
</protein>
<evidence type="ECO:0000256" key="9">
    <source>
        <dbReference type="ARBA" id="ARBA00023180"/>
    </source>
</evidence>
<reference evidence="15" key="2">
    <citation type="submission" date="2025-08" db="UniProtKB">
        <authorList>
            <consortium name="Ensembl"/>
        </authorList>
    </citation>
    <scope>IDENTIFICATION</scope>
</reference>
<evidence type="ECO:0000256" key="12">
    <source>
        <dbReference type="ARBA" id="ARBA00034135"/>
    </source>
</evidence>
<organism evidence="15 16">
    <name type="scientific">Ailuropoda melanoleuca</name>
    <name type="common">Giant panda</name>
    <dbReference type="NCBI Taxonomy" id="9646"/>
    <lineage>
        <taxon>Eukaryota</taxon>
        <taxon>Metazoa</taxon>
        <taxon>Chordata</taxon>
        <taxon>Craniata</taxon>
        <taxon>Vertebrata</taxon>
        <taxon>Euteleostomi</taxon>
        <taxon>Mammalia</taxon>
        <taxon>Eutheria</taxon>
        <taxon>Laurasiatheria</taxon>
        <taxon>Carnivora</taxon>
        <taxon>Caniformia</taxon>
        <taxon>Ursidae</taxon>
        <taxon>Ailuropoda</taxon>
    </lineage>
</organism>
<evidence type="ECO:0000256" key="4">
    <source>
        <dbReference type="ARBA" id="ARBA00022514"/>
    </source>
</evidence>
<dbReference type="GeneTree" id="ENSGT00390000016991"/>
<dbReference type="PANTHER" id="PTHR48491:SF1">
    <property type="entry name" value="INTERLEUKIN-5"/>
    <property type="match status" value="1"/>
</dbReference>
<keyword evidence="4" id="KW-0202">Cytokine</keyword>
<comment type="subcellular location">
    <subcellularLocation>
        <location evidence="1">Secreted</location>
    </subcellularLocation>
</comment>
<evidence type="ECO:0000256" key="13">
    <source>
        <dbReference type="ARBA" id="ARBA00060263"/>
    </source>
</evidence>
<evidence type="ECO:0000256" key="10">
    <source>
        <dbReference type="ARBA" id="ARBA00031343"/>
    </source>
</evidence>
<keyword evidence="16" id="KW-1185">Reference proteome</keyword>
<comment type="function">
    <text evidence="13">Homodimeric cytokine expressed predominantly by T-lymphocytes and NK cells that plays an important role in the survival, differentiation, and chemotaxis of eosinophils. Also acts on activated and resting B-cells to induce immunoglobulin production, growth, and differentiation. Mechanistically, exerts its biological effects through a receptor composed of IL5RA subunit and the cytokine receptor common subunit beta/CSF2RB. Binding to the receptor leads to activation of various kinases including LYN, SYK and JAK2 and thereby propagates signals through the RAS-MAPK and JAK-STAT5 pathways respectively.</text>
</comment>
<evidence type="ECO:0000313" key="16">
    <source>
        <dbReference type="Proteomes" id="UP000008912"/>
    </source>
</evidence>
<accession>A0A7N5J823</accession>
<evidence type="ECO:0000313" key="15">
    <source>
        <dbReference type="Ensembl" id="ENSAMEP00000021382.1"/>
    </source>
</evidence>
<evidence type="ECO:0000256" key="8">
    <source>
        <dbReference type="ARBA" id="ARBA00023157"/>
    </source>
</evidence>
<keyword evidence="5" id="KW-0964">Secreted</keyword>
<evidence type="ECO:0000256" key="2">
    <source>
        <dbReference type="ARBA" id="ARBA00006740"/>
    </source>
</evidence>
<dbReference type="SUPFAM" id="SSF47266">
    <property type="entry name" value="4-helical cytokines"/>
    <property type="match status" value="1"/>
</dbReference>
<dbReference type="Gene3D" id="1.20.1250.10">
    <property type="match status" value="1"/>
</dbReference>
<keyword evidence="9" id="KW-0325">Glycoprotein</keyword>
<evidence type="ECO:0000256" key="14">
    <source>
        <dbReference type="SAM" id="MobiDB-lite"/>
    </source>
</evidence>
<dbReference type="Proteomes" id="UP000008912">
    <property type="component" value="Unassembled WGS sequence"/>
</dbReference>